<dbReference type="Pfam" id="PF05437">
    <property type="entry name" value="AzlD"/>
    <property type="match status" value="1"/>
</dbReference>
<organism evidence="2">
    <name type="scientific">Acerihabitans sp. KWT182</name>
    <dbReference type="NCBI Taxonomy" id="3157919"/>
    <lineage>
        <taxon>Bacteria</taxon>
        <taxon>Pseudomonadati</taxon>
        <taxon>Pseudomonadota</taxon>
        <taxon>Gammaproteobacteria</taxon>
        <taxon>Enterobacterales</taxon>
        <taxon>Pectobacteriaceae</taxon>
        <taxon>Acerihabitans</taxon>
    </lineage>
</organism>
<keyword evidence="1" id="KW-0472">Membrane</keyword>
<proteinExistence type="predicted"/>
<evidence type="ECO:0000256" key="1">
    <source>
        <dbReference type="SAM" id="Phobius"/>
    </source>
</evidence>
<keyword evidence="1" id="KW-0812">Transmembrane</keyword>
<dbReference type="InterPro" id="IPR008407">
    <property type="entry name" value="Brnchd-chn_aa_trnsp_AzlD"/>
</dbReference>
<keyword evidence="1" id="KW-1133">Transmembrane helix</keyword>
<dbReference type="AlphaFoldDB" id="A0AAU7QDD1"/>
<gene>
    <name evidence="2" type="primary">ygaH</name>
    <name evidence="2" type="ORF">ABK905_05800</name>
</gene>
<evidence type="ECO:0000313" key="2">
    <source>
        <dbReference type="EMBL" id="XBS70662.1"/>
    </source>
</evidence>
<accession>A0AAU7QDD1</accession>
<reference evidence="2" key="1">
    <citation type="submission" date="2024-06" db="EMBL/GenBank/DDBJ databases">
        <authorList>
            <person name="Coelho C."/>
            <person name="Bento M."/>
            <person name="Garcia E."/>
            <person name="Camelo A."/>
            <person name="Brandao I."/>
            <person name="Espirito Santo C."/>
            <person name="Trovao J."/>
            <person name="Verissimo A."/>
            <person name="Costa J."/>
            <person name="Tiago I."/>
        </authorList>
    </citation>
    <scope>NUCLEOTIDE SEQUENCE</scope>
    <source>
        <strain evidence="2">KWT182</strain>
    </source>
</reference>
<sequence>MSHTVLLIGSIVGLANYLFRYLPLRWGERAGKIEHHPGRRVGRILDGIGIASICALLVVSSMPDVMRDPHKLAPTLAGFAALIALFYTTRSIVMATLAGALCYGLVFKFFSVLRTNIR</sequence>
<name>A0AAU7QDD1_9GAMM</name>
<feature type="transmembrane region" description="Helical" evidence="1">
    <location>
        <begin position="82"/>
        <end position="110"/>
    </location>
</feature>
<feature type="transmembrane region" description="Helical" evidence="1">
    <location>
        <begin position="6"/>
        <end position="23"/>
    </location>
</feature>
<protein>
    <submittedName>
        <fullName evidence="2">L-valine transporter subunit YgaH</fullName>
    </submittedName>
</protein>
<dbReference type="EMBL" id="CP157947">
    <property type="protein sequence ID" value="XBS70662.1"/>
    <property type="molecule type" value="Genomic_DNA"/>
</dbReference>
<dbReference type="NCBIfam" id="NF007711">
    <property type="entry name" value="PRK10408.1"/>
    <property type="match status" value="1"/>
</dbReference>
<feature type="transmembrane region" description="Helical" evidence="1">
    <location>
        <begin position="44"/>
        <end position="62"/>
    </location>
</feature>